<sequence length="433" mass="48486">MQATVWGGAGEHGRSCYLIEQGQTRVLLDCGVKKEGAGEYPLCDENVVPQLNAVFLSHAHEDHSIAIPLLYNMGYTGEVWTTRATFEQLPSYYKAWKGYAASSHADLPYRDKDISAIQYKFIEEQTPSGEWYTIQPGLSVCWGRSGHLAGSIWLLLNVEGRRVFYSGDYTAESLLLAADRPQPKHLESPIELAIIDAAYGMDTESQQQKLEQLRLQIDETLRQGGPVLLPVPTYGRSQEMLLWARKQFPEIPIYVEQEITTGLKQLLQGPEWLQPEAIERIQACLVDPRIVFVDSEAQRLQAVSEKGSRIVLTNDGMLQSARGQWYYEQLTKDKACCVILTGHLAKGSCAHRLLMASREHMEILGHDAGQVHFIRYKVHQGLPDVRAMLDVLGSEHSILVHAGQQATDAVCVQLSKEGYTNIHALSAGDTWRE</sequence>
<evidence type="ECO:0000256" key="2">
    <source>
        <dbReference type="ARBA" id="ARBA00034221"/>
    </source>
</evidence>
<dbReference type="PANTHER" id="PTHR11203:SF37">
    <property type="entry name" value="INTEGRATOR COMPLEX SUBUNIT 11"/>
    <property type="match status" value="1"/>
</dbReference>
<dbReference type="Gene3D" id="3.40.50.10890">
    <property type="match status" value="1"/>
</dbReference>
<comment type="caution">
    <text evidence="7">The sequence shown here is derived from an EMBL/GenBank/DDBJ whole genome shotgun (WGS) entry which is preliminary data.</text>
</comment>
<comment type="catalytic activity">
    <reaction evidence="2">
        <text>3',5'-cyclic CMP + H2O = CMP + H(+)</text>
        <dbReference type="Rhea" id="RHEA:72675"/>
        <dbReference type="ChEBI" id="CHEBI:15377"/>
        <dbReference type="ChEBI" id="CHEBI:15378"/>
        <dbReference type="ChEBI" id="CHEBI:58003"/>
        <dbReference type="ChEBI" id="CHEBI:60377"/>
    </reaction>
    <physiologicalReaction direction="left-to-right" evidence="2">
        <dbReference type="Rhea" id="RHEA:72676"/>
    </physiologicalReaction>
</comment>
<dbReference type="Pfam" id="PF10996">
    <property type="entry name" value="Beta-Casp"/>
    <property type="match status" value="1"/>
</dbReference>
<dbReference type="Gene3D" id="3.60.15.10">
    <property type="entry name" value="Ribonuclease Z/Hydroxyacylglutathione hydrolase-like"/>
    <property type="match status" value="1"/>
</dbReference>
<evidence type="ECO:0000259" key="6">
    <source>
        <dbReference type="SMART" id="SM01027"/>
    </source>
</evidence>
<dbReference type="EMBL" id="JAOQIO010000099">
    <property type="protein sequence ID" value="MCU6796262.1"/>
    <property type="molecule type" value="Genomic_DNA"/>
</dbReference>
<comment type="function">
    <text evidence="3">Counteracts the endogenous Pycsar antiviral defense system. Phosphodiesterase that enables metal-dependent hydrolysis of host cyclic nucleotide Pycsar defense signals such as cCMP and cUMP.</text>
</comment>
<dbReference type="Pfam" id="PF00753">
    <property type="entry name" value="Lactamase_B"/>
    <property type="match status" value="1"/>
</dbReference>
<accession>A0ABT2UNN7</accession>
<evidence type="ECO:0000256" key="1">
    <source>
        <dbReference type="ARBA" id="ARBA00022801"/>
    </source>
</evidence>
<dbReference type="InterPro" id="IPR036866">
    <property type="entry name" value="RibonucZ/Hydroxyglut_hydro"/>
</dbReference>
<evidence type="ECO:0000256" key="3">
    <source>
        <dbReference type="ARBA" id="ARBA00034301"/>
    </source>
</evidence>
<dbReference type="SMART" id="SM01027">
    <property type="entry name" value="Beta-Casp"/>
    <property type="match status" value="1"/>
</dbReference>
<evidence type="ECO:0000313" key="8">
    <source>
        <dbReference type="Proteomes" id="UP001652445"/>
    </source>
</evidence>
<organism evidence="7 8">
    <name type="scientific">Paenibacillus baimaensis</name>
    <dbReference type="NCBI Taxonomy" id="2982185"/>
    <lineage>
        <taxon>Bacteria</taxon>
        <taxon>Bacillati</taxon>
        <taxon>Bacillota</taxon>
        <taxon>Bacilli</taxon>
        <taxon>Bacillales</taxon>
        <taxon>Paenibacillaceae</taxon>
        <taxon>Paenibacillus</taxon>
    </lineage>
</organism>
<reference evidence="7 8" key="1">
    <citation type="submission" date="2022-09" db="EMBL/GenBank/DDBJ databases">
        <authorList>
            <person name="Han X.L."/>
            <person name="Wang Q."/>
            <person name="Lu T."/>
        </authorList>
    </citation>
    <scope>NUCLEOTIDE SEQUENCE [LARGE SCALE GENOMIC DNA]</scope>
    <source>
        <strain evidence="7 8">WQ 127069</strain>
    </source>
</reference>
<comment type="catalytic activity">
    <reaction evidence="4">
        <text>3',5'-cyclic UMP + H2O = UMP + H(+)</text>
        <dbReference type="Rhea" id="RHEA:70575"/>
        <dbReference type="ChEBI" id="CHEBI:15377"/>
        <dbReference type="ChEBI" id="CHEBI:15378"/>
        <dbReference type="ChEBI" id="CHEBI:57865"/>
        <dbReference type="ChEBI" id="CHEBI:184387"/>
    </reaction>
    <physiologicalReaction direction="left-to-right" evidence="4">
        <dbReference type="Rhea" id="RHEA:70576"/>
    </physiologicalReaction>
</comment>
<dbReference type="SUPFAM" id="SSF56281">
    <property type="entry name" value="Metallo-hydrolase/oxidoreductase"/>
    <property type="match status" value="1"/>
</dbReference>
<evidence type="ECO:0000313" key="7">
    <source>
        <dbReference type="EMBL" id="MCU6796262.1"/>
    </source>
</evidence>
<protein>
    <submittedName>
        <fullName evidence="7">MBL fold metallo-hydrolase</fullName>
    </submittedName>
</protein>
<evidence type="ECO:0000259" key="5">
    <source>
        <dbReference type="SMART" id="SM00849"/>
    </source>
</evidence>
<dbReference type="InterPro" id="IPR001279">
    <property type="entry name" value="Metallo-B-lactamas"/>
</dbReference>
<dbReference type="InterPro" id="IPR022712">
    <property type="entry name" value="Beta_Casp"/>
</dbReference>
<dbReference type="InterPro" id="IPR050698">
    <property type="entry name" value="MBL"/>
</dbReference>
<feature type="domain" description="Metallo-beta-lactamase" evidence="5">
    <location>
        <begin position="13"/>
        <end position="225"/>
    </location>
</feature>
<keyword evidence="8" id="KW-1185">Reference proteome</keyword>
<dbReference type="Proteomes" id="UP001652445">
    <property type="component" value="Unassembled WGS sequence"/>
</dbReference>
<feature type="domain" description="Beta-Casp" evidence="6">
    <location>
        <begin position="237"/>
        <end position="353"/>
    </location>
</feature>
<dbReference type="SMART" id="SM00849">
    <property type="entry name" value="Lactamase_B"/>
    <property type="match status" value="1"/>
</dbReference>
<name>A0ABT2UNN7_9BACL</name>
<keyword evidence="1" id="KW-0378">Hydrolase</keyword>
<dbReference type="RefSeq" id="WP_262687076.1">
    <property type="nucleotide sequence ID" value="NZ_JAOQIO010000099.1"/>
</dbReference>
<gene>
    <name evidence="7" type="ORF">OB236_29480</name>
</gene>
<proteinExistence type="predicted"/>
<evidence type="ECO:0000256" key="4">
    <source>
        <dbReference type="ARBA" id="ARBA00048505"/>
    </source>
</evidence>
<dbReference type="PANTHER" id="PTHR11203">
    <property type="entry name" value="CLEAVAGE AND POLYADENYLATION SPECIFICITY FACTOR FAMILY MEMBER"/>
    <property type="match status" value="1"/>
</dbReference>